<dbReference type="PANTHER" id="PTHR33371:SF4">
    <property type="entry name" value="INTERMEMBRANE PHOSPHOLIPID TRANSPORT SYSTEM BINDING PROTEIN MLAD"/>
    <property type="match status" value="1"/>
</dbReference>
<gene>
    <name evidence="5" type="ORF">SADO_10344</name>
</gene>
<accession>A0ABV2B2K7</accession>
<dbReference type="Pfam" id="PF02470">
    <property type="entry name" value="MlaD"/>
    <property type="match status" value="1"/>
</dbReference>
<dbReference type="Proteomes" id="UP001460888">
    <property type="component" value="Unassembled WGS sequence"/>
</dbReference>
<dbReference type="PROSITE" id="PS50192">
    <property type="entry name" value="T_SNARE"/>
    <property type="match status" value="1"/>
</dbReference>
<dbReference type="InterPro" id="IPR003399">
    <property type="entry name" value="Mce/MlaD"/>
</dbReference>
<comment type="caution">
    <text evidence="5">The sequence shown here is derived from an EMBL/GenBank/DDBJ whole genome shotgun (WGS) entry which is preliminary data.</text>
</comment>
<evidence type="ECO:0000259" key="4">
    <source>
        <dbReference type="PROSITE" id="PS50192"/>
    </source>
</evidence>
<name>A0ABV2B2K7_9GAMM</name>
<keyword evidence="3" id="KW-1133">Transmembrane helix</keyword>
<keyword evidence="3" id="KW-0472">Membrane</keyword>
<evidence type="ECO:0000313" key="5">
    <source>
        <dbReference type="EMBL" id="MES1929649.1"/>
    </source>
</evidence>
<dbReference type="InterPro" id="IPR052336">
    <property type="entry name" value="MlaD_Phospholipid_Transporter"/>
</dbReference>
<keyword evidence="6" id="KW-1185">Reference proteome</keyword>
<evidence type="ECO:0000256" key="1">
    <source>
        <dbReference type="ARBA" id="ARBA00029447"/>
    </source>
</evidence>
<dbReference type="RefSeq" id="WP_353111156.1">
    <property type="nucleotide sequence ID" value="NZ_APND01000003.1"/>
</dbReference>
<dbReference type="Gene3D" id="1.10.287.1490">
    <property type="match status" value="1"/>
</dbReference>
<comment type="similarity">
    <text evidence="1">Belongs to the methyl-accepting chemotaxis (MCP) protein family.</text>
</comment>
<feature type="transmembrane region" description="Helical" evidence="3">
    <location>
        <begin position="6"/>
        <end position="28"/>
    </location>
</feature>
<reference evidence="5 6" key="1">
    <citation type="submission" date="2013-03" db="EMBL/GenBank/DDBJ databases">
        <title>Salinisphaera dokdonensis CL-ES53 Genome Sequencing.</title>
        <authorList>
            <person name="Li C."/>
            <person name="Lai Q."/>
            <person name="Shao Z."/>
        </authorList>
    </citation>
    <scope>NUCLEOTIDE SEQUENCE [LARGE SCALE GENOMIC DNA]</scope>
    <source>
        <strain evidence="5 6">CL-ES53</strain>
    </source>
</reference>
<dbReference type="InterPro" id="IPR000727">
    <property type="entry name" value="T_SNARE_dom"/>
</dbReference>
<protein>
    <recommendedName>
        <fullName evidence="4">t-SNARE coiled-coil homology domain-containing protein</fullName>
    </recommendedName>
</protein>
<evidence type="ECO:0000256" key="3">
    <source>
        <dbReference type="SAM" id="Phobius"/>
    </source>
</evidence>
<proteinExistence type="inferred from homology"/>
<dbReference type="PANTHER" id="PTHR33371">
    <property type="entry name" value="INTERMEMBRANE PHOSPHOLIPID TRANSPORT SYSTEM BINDING PROTEIN MLAD-RELATED"/>
    <property type="match status" value="1"/>
</dbReference>
<evidence type="ECO:0000313" key="6">
    <source>
        <dbReference type="Proteomes" id="UP001460888"/>
    </source>
</evidence>
<dbReference type="EMBL" id="APND01000003">
    <property type="protein sequence ID" value="MES1929649.1"/>
    <property type="molecule type" value="Genomic_DNA"/>
</dbReference>
<sequence length="327" mass="35830">MASNRSYTVIGLFMFGAIALVVVGVLALGGNRLLSNSRQAIIFFDQSVLGLSNGSKVLFRGVQVGTVKNVQLRLDPNVGKARIGVTIEMAGNNTVMMNGSPTSSDVTTEELVRRGLRAQLVVWSYVTSQLAVNLDFQPDTKPRFVANRDDMELTEIPAVPSEIEQLKDTVTGLPWKDTLETVNETMESVVTLANDMDQLLNRMGPNLEKTTTTTREAIAAARDAVYMNSRQFEKTLESVRALTDNVNTQIESRDEQLTRLLDNAEATSANLQQLSENLEDLTDPNSGTRQDVESAIRDLSAGASSMRRFAETLERDPNALLFGGGQR</sequence>
<evidence type="ECO:0000256" key="2">
    <source>
        <dbReference type="SAM" id="Coils"/>
    </source>
</evidence>
<feature type="domain" description="T-SNARE coiled-coil homology" evidence="4">
    <location>
        <begin position="219"/>
        <end position="281"/>
    </location>
</feature>
<feature type="coiled-coil region" evidence="2">
    <location>
        <begin position="247"/>
        <end position="281"/>
    </location>
</feature>
<keyword evidence="2" id="KW-0175">Coiled coil</keyword>
<keyword evidence="3" id="KW-0812">Transmembrane</keyword>
<organism evidence="5 6">
    <name type="scientific">Salinisphaera dokdonensis CL-ES53</name>
    <dbReference type="NCBI Taxonomy" id="1304272"/>
    <lineage>
        <taxon>Bacteria</taxon>
        <taxon>Pseudomonadati</taxon>
        <taxon>Pseudomonadota</taxon>
        <taxon>Gammaproteobacteria</taxon>
        <taxon>Salinisphaerales</taxon>
        <taxon>Salinisphaeraceae</taxon>
        <taxon>Salinisphaera</taxon>
    </lineage>
</organism>